<feature type="region of interest" description="Disordered" evidence="1">
    <location>
        <begin position="105"/>
        <end position="132"/>
    </location>
</feature>
<feature type="signal peptide" evidence="2">
    <location>
        <begin position="1"/>
        <end position="18"/>
    </location>
</feature>
<dbReference type="EMBL" id="GEDV01002561">
    <property type="protein sequence ID" value="JAP85996.1"/>
    <property type="molecule type" value="Transcribed_RNA"/>
</dbReference>
<sequence>MNTFLVSVLLYTASFVRAQDKAGPLNDPLSSTDFPLEHNLHGTTRGLHKFPFNNNAYDGGFTSGNSFADGSLREGALHSAGAPGEAIGAISYRGYSANSVKPSFTSGSAPGGSWTDGSSTSGGTLGRHPSPVSFLAHGPGSFPYGVFSRTAPRLSGHSSVSRWVGSLVRSSSGDLRFESTLSPLRTISSAGGELPSISRGVWADSISRGSNIGNLGALGSGVGRMANHILGGTSLGGGSPNRRLLNVLRGRSSSDTSTSRNSLSSHLLEAVSGGLGLNDNGQFSGGALGSLSGGIPRTGALGGLSRRVGVFRAPGHIPNNVVAGDGLNAGVDSSPWTSRVGAAAPFFRRVIGLPDEQAWSFNPRAHSSRYFGSTSGSYPGLSHYDYNNAAGSSGSDVFRNSGSYGWSSVPRSISFRYGGSASFSEIADAVKKFMSKLGKIR</sequence>
<evidence type="ECO:0000313" key="3">
    <source>
        <dbReference type="EMBL" id="JAP85996.1"/>
    </source>
</evidence>
<evidence type="ECO:0000256" key="1">
    <source>
        <dbReference type="SAM" id="MobiDB-lite"/>
    </source>
</evidence>
<evidence type="ECO:0000256" key="2">
    <source>
        <dbReference type="SAM" id="SignalP"/>
    </source>
</evidence>
<proteinExistence type="predicted"/>
<name>A0A131Z6D8_RHIAP</name>
<accession>A0A131Z6D8</accession>
<feature type="chain" id="PRO_5007286923" evidence="2">
    <location>
        <begin position="19"/>
        <end position="441"/>
    </location>
</feature>
<dbReference type="AlphaFoldDB" id="A0A131Z6D8"/>
<keyword evidence="2" id="KW-0732">Signal</keyword>
<organism evidence="3">
    <name type="scientific">Rhipicephalus appendiculatus</name>
    <name type="common">Brown ear tick</name>
    <dbReference type="NCBI Taxonomy" id="34631"/>
    <lineage>
        <taxon>Eukaryota</taxon>
        <taxon>Metazoa</taxon>
        <taxon>Ecdysozoa</taxon>
        <taxon>Arthropoda</taxon>
        <taxon>Chelicerata</taxon>
        <taxon>Arachnida</taxon>
        <taxon>Acari</taxon>
        <taxon>Parasitiformes</taxon>
        <taxon>Ixodida</taxon>
        <taxon>Ixodoidea</taxon>
        <taxon>Ixodidae</taxon>
        <taxon>Rhipicephalinae</taxon>
        <taxon>Rhipicephalus</taxon>
        <taxon>Rhipicephalus</taxon>
    </lineage>
</organism>
<protein>
    <submittedName>
        <fullName evidence="3">Glycine rich superfamily member</fullName>
    </submittedName>
</protein>
<reference evidence="3" key="1">
    <citation type="journal article" date="2016" name="Ticks Tick Borne Dis.">
        <title>De novo assembly and annotation of the salivary gland transcriptome of Rhipicephalus appendiculatus male and female ticks during blood feeding.</title>
        <authorList>
            <person name="de Castro M.H."/>
            <person name="de Klerk D."/>
            <person name="Pienaar R."/>
            <person name="Latif A.A."/>
            <person name="Rees D.J."/>
            <person name="Mans B.J."/>
        </authorList>
    </citation>
    <scope>NUCLEOTIDE SEQUENCE</scope>
    <source>
        <tissue evidence="3">Salivary glands</tissue>
    </source>
</reference>
<feature type="compositionally biased region" description="Low complexity" evidence="1">
    <location>
        <begin position="111"/>
        <end position="122"/>
    </location>
</feature>